<comment type="function">
    <text evidence="1">Part of the beta sliding clamp loading complex, which hydrolyzes ATP to load the beta clamp onto primed DNA to form the DNA replication pre-initiation complex. DNA polymerase III is a complex, multichain enzyme responsible for most of the replicative synthesis in bacteria. This DNA polymerase also exhibits 3' to 5' exonuclease activity.</text>
</comment>
<evidence type="ECO:0000256" key="1">
    <source>
        <dbReference type="PIRNR" id="PIRNR029225"/>
    </source>
</evidence>
<evidence type="ECO:0000313" key="3">
    <source>
        <dbReference type="Proteomes" id="UP000226420"/>
    </source>
</evidence>
<sequence>MATSRRDWQLEQMGIKQYQLRRPTALHGEVAIVIPDTIKLVLLSEQLPALSSPLMLDILRAMQLTSEQVYALMPEQAMMIPENIRCVLWLIGLNEPPSLPTALAELPLLTSPSLAELANDPDAKRILWQQICRDEYYFFPHSE</sequence>
<keyword evidence="1" id="KW-0235">DNA replication</keyword>
<keyword evidence="1" id="KW-0808">Transferase</keyword>
<dbReference type="AlphaFoldDB" id="A0AAJ4W7X7"/>
<comment type="caution">
    <text evidence="2">The sequence shown here is derived from an EMBL/GenBank/DDBJ whole genome shotgun (WGS) entry which is preliminary data.</text>
</comment>
<keyword evidence="1" id="KW-0239">DNA-directed DNA polymerase</keyword>
<dbReference type="SUPFAM" id="SSF102220">
    <property type="entry name" value="DNA polymerase III psi subunit"/>
    <property type="match status" value="1"/>
</dbReference>
<dbReference type="Proteomes" id="UP000226420">
    <property type="component" value="Unassembled WGS sequence"/>
</dbReference>
<keyword evidence="1" id="KW-0548">Nucleotidyltransferase</keyword>
<dbReference type="GO" id="GO:0003887">
    <property type="term" value="F:DNA-directed DNA polymerase activity"/>
    <property type="evidence" value="ECO:0007669"/>
    <property type="project" value="UniProtKB-KW"/>
</dbReference>
<accession>A0AAJ4W7X7</accession>
<name>A0AAJ4W7X7_9GAMM</name>
<dbReference type="InterPro" id="IPR004615">
    <property type="entry name" value="DNA_pol_III_psi"/>
</dbReference>
<dbReference type="GO" id="GO:0006260">
    <property type="term" value="P:DNA replication"/>
    <property type="evidence" value="ECO:0007669"/>
    <property type="project" value="UniProtKB-KW"/>
</dbReference>
<dbReference type="Gene3D" id="3.40.50.10220">
    <property type="entry name" value="DNA polymerase III, psi subunit"/>
    <property type="match status" value="1"/>
</dbReference>
<dbReference type="InterPro" id="IPR036654">
    <property type="entry name" value="DNA_pol_III_psi_sf"/>
</dbReference>
<reference evidence="2 3" key="1">
    <citation type="submission" date="2016-10" db="EMBL/GenBank/DDBJ databases">
        <authorList>
            <person name="Varghese N."/>
            <person name="Submissions S."/>
        </authorList>
    </citation>
    <scope>NUCLEOTIDE SEQUENCE [LARGE SCALE GENOMIC DNA]</scope>
    <source>
        <strain evidence="2 3">DSM 5563</strain>
    </source>
</reference>
<dbReference type="PIRSF" id="PIRSF029225">
    <property type="entry name" value="DNA_pol_III_psi"/>
    <property type="match status" value="1"/>
</dbReference>
<gene>
    <name evidence="2" type="ORF">SAMN02745723_101296</name>
</gene>
<dbReference type="GO" id="GO:0008408">
    <property type="term" value="F:3'-5' exonuclease activity"/>
    <property type="evidence" value="ECO:0007669"/>
    <property type="project" value="InterPro"/>
</dbReference>
<protein>
    <recommendedName>
        <fullName evidence="1">DNA polymerase III subunit psi</fullName>
    </recommendedName>
</protein>
<proteinExistence type="predicted"/>
<dbReference type="RefSeq" id="WP_074820235.1">
    <property type="nucleotide sequence ID" value="NZ_FOLW01000001.1"/>
</dbReference>
<dbReference type="Pfam" id="PF03603">
    <property type="entry name" value="DNA_III_psi"/>
    <property type="match status" value="1"/>
</dbReference>
<evidence type="ECO:0000313" key="2">
    <source>
        <dbReference type="EMBL" id="SFC06594.1"/>
    </source>
</evidence>
<dbReference type="EMBL" id="FOLW01000001">
    <property type="protein sequence ID" value="SFC06594.1"/>
    <property type="molecule type" value="Genomic_DNA"/>
</dbReference>
<organism evidence="2 3">
    <name type="scientific">Pragia fontium DSM 5563 = ATCC 49100</name>
    <dbReference type="NCBI Taxonomy" id="1122977"/>
    <lineage>
        <taxon>Bacteria</taxon>
        <taxon>Pseudomonadati</taxon>
        <taxon>Pseudomonadota</taxon>
        <taxon>Gammaproteobacteria</taxon>
        <taxon>Enterobacterales</taxon>
        <taxon>Budviciaceae</taxon>
        <taxon>Pragia</taxon>
    </lineage>
</organism>